<organism evidence="1 2">
    <name type="scientific">Methanocella arvoryzae (strain DSM 22066 / NBRC 105507 / MRE50)</name>
    <dbReference type="NCBI Taxonomy" id="351160"/>
    <lineage>
        <taxon>Archaea</taxon>
        <taxon>Methanobacteriati</taxon>
        <taxon>Methanobacteriota</taxon>
        <taxon>Stenosarchaea group</taxon>
        <taxon>Methanomicrobia</taxon>
        <taxon>Methanocellales</taxon>
        <taxon>Methanocellaceae</taxon>
        <taxon>Methanocella</taxon>
    </lineage>
</organism>
<gene>
    <name evidence="1" type="ORF">LRC92</name>
</gene>
<dbReference type="GeneID" id="5145815"/>
<dbReference type="STRING" id="351160.LRC92"/>
<dbReference type="EMBL" id="AM114193">
    <property type="protein sequence ID" value="CAJ35114.1"/>
    <property type="molecule type" value="Genomic_DNA"/>
</dbReference>
<dbReference type="AlphaFoldDB" id="Q0W912"/>
<reference evidence="1 2" key="1">
    <citation type="journal article" date="2006" name="Science">
        <title>Genome of rice cluster I archaea -- the key methane producers in the rice rhizosphere.</title>
        <authorList>
            <person name="Erkel C."/>
            <person name="Kube M."/>
            <person name="Reinhardt R."/>
            <person name="Liesack W."/>
        </authorList>
    </citation>
    <scope>NUCLEOTIDE SEQUENCE [LARGE SCALE GENOMIC DNA]</scope>
    <source>
        <strain evidence="2">DSM 22066 / NBRC 105507 / MRE50</strain>
    </source>
</reference>
<evidence type="ECO:0000313" key="2">
    <source>
        <dbReference type="Proteomes" id="UP000000663"/>
    </source>
</evidence>
<proteinExistence type="predicted"/>
<sequence length="146" mass="16516">MACLDSIYYVFRATDGPWINEGLDKPLFEIWVGSGSQEWMEVHYTAMGLCPLEHITRFVPEKPGMAASLVDACILFYPAHFNACESLEKVRQELEAQVAGTGFLDLSNADKDFLAMWKALREEAMQKMVGLKVCKTKFEHVEKFTG</sequence>
<dbReference type="KEGG" id="rci:LRC92"/>
<name>Q0W912_METAR</name>
<dbReference type="RefSeq" id="WP_012037373.1">
    <property type="nucleotide sequence ID" value="NC_009464.1"/>
</dbReference>
<keyword evidence="2" id="KW-1185">Reference proteome</keyword>
<dbReference type="Proteomes" id="UP000000663">
    <property type="component" value="Chromosome"/>
</dbReference>
<protein>
    <submittedName>
        <fullName evidence="1">Uncharacterized protein</fullName>
    </submittedName>
</protein>
<evidence type="ECO:0000313" key="1">
    <source>
        <dbReference type="EMBL" id="CAJ35114.1"/>
    </source>
</evidence>
<accession>Q0W912</accession>